<evidence type="ECO:0000256" key="2">
    <source>
        <dbReference type="ARBA" id="ARBA00023125"/>
    </source>
</evidence>
<geneLocation type="plasmid" evidence="6">
    <name>CAM</name>
</geneLocation>
<keyword evidence="6" id="KW-0614">Plasmid</keyword>
<dbReference type="InterPro" id="IPR050109">
    <property type="entry name" value="HTH-type_TetR-like_transc_reg"/>
</dbReference>
<evidence type="ECO:0000313" key="6">
    <source>
        <dbReference type="EMBL" id="BAN13282.1"/>
    </source>
</evidence>
<dbReference type="InterPro" id="IPR001647">
    <property type="entry name" value="HTH_TetR"/>
</dbReference>
<evidence type="ECO:0000259" key="5">
    <source>
        <dbReference type="PROSITE" id="PS50977"/>
    </source>
</evidence>
<dbReference type="InterPro" id="IPR041490">
    <property type="entry name" value="KstR2_TetR_C"/>
</dbReference>
<dbReference type="GO" id="GO:0003700">
    <property type="term" value="F:DNA-binding transcription factor activity"/>
    <property type="evidence" value="ECO:0007669"/>
    <property type="project" value="TreeGrafter"/>
</dbReference>
<keyword evidence="2 4" id="KW-0238">DNA-binding</keyword>
<dbReference type="InterPro" id="IPR036271">
    <property type="entry name" value="Tet_transcr_reg_TetR-rel_C_sf"/>
</dbReference>
<dbReference type="GO" id="GO:0000976">
    <property type="term" value="F:transcription cis-regulatory region binding"/>
    <property type="evidence" value="ECO:0007669"/>
    <property type="project" value="TreeGrafter"/>
</dbReference>
<dbReference type="SUPFAM" id="SSF46689">
    <property type="entry name" value="Homeodomain-like"/>
    <property type="match status" value="1"/>
</dbReference>
<proteinExistence type="predicted"/>
<dbReference type="PRINTS" id="PR00455">
    <property type="entry name" value="HTHTETR"/>
</dbReference>
<dbReference type="Pfam" id="PF17932">
    <property type="entry name" value="TetR_C_24"/>
    <property type="match status" value="1"/>
</dbReference>
<sequence length="295" mass="32727">MSTSSPHDLIRQQRGSALARPLMIKSCLGLSGSGSSRRLYNIRRSTLLSWAHQLSGGLESFFCGYCRPWHLASFRSQAKKFMTNTESTRKVKSIKADVDAMKRQSVLDESIQQFFDNGYEATSLESIADALGVTKQFIYSRFNSKSEILVSICRSGAKAAEKAVELSEEIEGNAAVRLACILRFFVQLQIEHRREVAIYFREFKNLPADEAHAIDASKLRFHRMLCAVLNEGKAAGLFEFDDTSLAASALGGMVSWPFFWFQPEGRWVPTLVAHQFAALALKTVGVSDPSIVAAG</sequence>
<dbReference type="PROSITE" id="PS50977">
    <property type="entry name" value="HTH_TETR_2"/>
    <property type="match status" value="1"/>
</dbReference>
<dbReference type="PANTHER" id="PTHR30055:SF234">
    <property type="entry name" value="HTH-TYPE TRANSCRIPTIONAL REGULATOR BETI"/>
    <property type="match status" value="1"/>
</dbReference>
<organism evidence="6">
    <name type="scientific">Pseudomonas putida</name>
    <name type="common">Arthrobacter siderocapsulatus</name>
    <dbReference type="NCBI Taxonomy" id="303"/>
    <lineage>
        <taxon>Bacteria</taxon>
        <taxon>Pseudomonadati</taxon>
        <taxon>Pseudomonadota</taxon>
        <taxon>Gammaproteobacteria</taxon>
        <taxon>Pseudomonadales</taxon>
        <taxon>Pseudomonadaceae</taxon>
        <taxon>Pseudomonas</taxon>
    </lineage>
</organism>
<dbReference type="EMBL" id="AB771747">
    <property type="protein sequence ID" value="BAN13282.1"/>
    <property type="molecule type" value="Genomic_DNA"/>
</dbReference>
<keyword evidence="3" id="KW-0804">Transcription</keyword>
<name>M5AXR1_PSEPU</name>
<feature type="DNA-binding region" description="H-T-H motif" evidence="4">
    <location>
        <begin position="123"/>
        <end position="142"/>
    </location>
</feature>
<dbReference type="PANTHER" id="PTHR30055">
    <property type="entry name" value="HTH-TYPE TRANSCRIPTIONAL REGULATOR RUTR"/>
    <property type="match status" value="1"/>
</dbReference>
<dbReference type="AlphaFoldDB" id="M5AXR1"/>
<dbReference type="InterPro" id="IPR009057">
    <property type="entry name" value="Homeodomain-like_sf"/>
</dbReference>
<accession>M5AXR1</accession>
<dbReference type="Gene3D" id="1.10.357.10">
    <property type="entry name" value="Tetracycline Repressor, domain 2"/>
    <property type="match status" value="1"/>
</dbReference>
<protein>
    <submittedName>
        <fullName evidence="6">Putative TetR-type transcriptional regulator</fullName>
    </submittedName>
</protein>
<evidence type="ECO:0000256" key="3">
    <source>
        <dbReference type="ARBA" id="ARBA00023163"/>
    </source>
</evidence>
<evidence type="ECO:0000256" key="1">
    <source>
        <dbReference type="ARBA" id="ARBA00023015"/>
    </source>
</evidence>
<evidence type="ECO:0000256" key="4">
    <source>
        <dbReference type="PROSITE-ProRule" id="PRU00335"/>
    </source>
</evidence>
<gene>
    <name evidence="6" type="primary">camS</name>
</gene>
<dbReference type="Pfam" id="PF00440">
    <property type="entry name" value="TetR_N"/>
    <property type="match status" value="1"/>
</dbReference>
<reference evidence="6" key="1">
    <citation type="journal article" date="2012" name="Appl. Environ. Microbiol.">
        <title>Cloning, Baeyer-Villiger biooxidations, and structures of the camphor pathway 2-oxo-Delta(3)-4,5,5-trimethylcyclopentenylacetyl-coenzyme A monooxygenase of Pseudomonas putida ATCC 17453.</title>
        <authorList>
            <person name="Leisch H."/>
            <person name="Shi R."/>
            <person name="Grosse S."/>
            <person name="Morley K."/>
            <person name="Bergeron H."/>
            <person name="Cygler M."/>
            <person name="Iwaki H."/>
            <person name="Hasegawa Y."/>
            <person name="Lau P.C.K."/>
        </authorList>
    </citation>
    <scope>NUCLEOTIDE SEQUENCE</scope>
    <source>
        <strain evidence="6">ATCC 17453</strain>
        <plasmid evidence="6">CAM</plasmid>
    </source>
</reference>
<dbReference type="SUPFAM" id="SSF48498">
    <property type="entry name" value="Tetracyclin repressor-like, C-terminal domain"/>
    <property type="match status" value="1"/>
</dbReference>
<reference evidence="6" key="2">
    <citation type="journal article" date="2013" name="Appl. Environ. Microbiol.">
        <title>Camphor pathway redux: functional recombinant expression of 2,5- and 3,6-diketocamphane monooxygenases of Pseudomonas putida ATCC 17453 with their cognate flavin reductase catalyzing Baeyer-Villiger reactions.</title>
        <authorList>
            <person name="Iwaki H."/>
            <person name="Grosse S."/>
            <person name="Bergeron H."/>
            <person name="Leisch H."/>
            <person name="Morley K."/>
            <person name="Hasegawa Y."/>
            <person name="Lau P.C.K."/>
        </authorList>
    </citation>
    <scope>NUCLEOTIDE SEQUENCE</scope>
    <source>
        <strain evidence="6">ATCC 17453</strain>
        <plasmid evidence="6">CAM</plasmid>
    </source>
</reference>
<keyword evidence="1" id="KW-0805">Transcription regulation</keyword>
<feature type="domain" description="HTH tetR-type" evidence="5">
    <location>
        <begin position="100"/>
        <end position="160"/>
    </location>
</feature>